<dbReference type="RefSeq" id="WP_112280920.1">
    <property type="nucleotide sequence ID" value="NZ_MASW01000002.1"/>
</dbReference>
<proteinExistence type="predicted"/>
<comment type="caution">
    <text evidence="2">The sequence shown here is derived from an EMBL/GenBank/DDBJ whole genome shotgun (WGS) entry which is preliminary data.</text>
</comment>
<dbReference type="InterPro" id="IPR046342">
    <property type="entry name" value="CBS_dom_sf"/>
</dbReference>
<dbReference type="Proteomes" id="UP000249915">
    <property type="component" value="Unassembled WGS sequence"/>
</dbReference>
<keyword evidence="3" id="KW-1185">Reference proteome</keyword>
<evidence type="ECO:0000256" key="1">
    <source>
        <dbReference type="ARBA" id="ARBA00023122"/>
    </source>
</evidence>
<name>A0A2V4AY51_9PSEU</name>
<dbReference type="PROSITE" id="PS51371">
    <property type="entry name" value="CBS"/>
    <property type="match status" value="2"/>
</dbReference>
<dbReference type="OrthoDB" id="9789996at2"/>
<dbReference type="Gene3D" id="3.10.580.10">
    <property type="entry name" value="CBS-domain"/>
    <property type="match status" value="1"/>
</dbReference>
<protein>
    <submittedName>
        <fullName evidence="2">Oxidoreductase</fullName>
    </submittedName>
</protein>
<dbReference type="AlphaFoldDB" id="A0A2V4AY51"/>
<dbReference type="SMART" id="SM00116">
    <property type="entry name" value="CBS"/>
    <property type="match status" value="2"/>
</dbReference>
<evidence type="ECO:0000313" key="3">
    <source>
        <dbReference type="Proteomes" id="UP000249915"/>
    </source>
</evidence>
<dbReference type="SUPFAM" id="SSF54631">
    <property type="entry name" value="CBS-domain pair"/>
    <property type="match status" value="1"/>
</dbReference>
<evidence type="ECO:0000313" key="2">
    <source>
        <dbReference type="EMBL" id="PXY26921.1"/>
    </source>
</evidence>
<dbReference type="InterPro" id="IPR051257">
    <property type="entry name" value="Diverse_CBS-Domain"/>
</dbReference>
<dbReference type="Pfam" id="PF00571">
    <property type="entry name" value="CBS"/>
    <property type="match status" value="2"/>
</dbReference>
<reference evidence="2 3" key="1">
    <citation type="submission" date="2016-07" db="EMBL/GenBank/DDBJ databases">
        <title>Draft genome sequence of Prauserella muralis DSM 45305, isolated from a mould-covered wall in an indoor environment.</title>
        <authorList>
            <person name="Ruckert C."/>
            <person name="Albersmeier A."/>
            <person name="Jiang C.-L."/>
            <person name="Jiang Y."/>
            <person name="Kalinowski J."/>
            <person name="Schneider O."/>
            <person name="Winkler A."/>
            <person name="Zotchev S.B."/>
        </authorList>
    </citation>
    <scope>NUCLEOTIDE SEQUENCE [LARGE SCALE GENOMIC DNA]</scope>
    <source>
        <strain evidence="2 3">DSM 45305</strain>
    </source>
</reference>
<sequence length="139" mass="14877">MAQLVRELMTESPVTLASDTPLREAARRMRDQDIGNVLVADGDQVRGIVTDRDVVIRAVAESGDLADWRIGDVCSERLVTAAPNEEADNAIARMREHAVRRIPVVEDGRSIGMLSIGDAAMERDPRSALGAISAAAGNA</sequence>
<accession>A0A2V4AY51</accession>
<dbReference type="InterPro" id="IPR000644">
    <property type="entry name" value="CBS_dom"/>
</dbReference>
<dbReference type="EMBL" id="MASW01000002">
    <property type="protein sequence ID" value="PXY26921.1"/>
    <property type="molecule type" value="Genomic_DNA"/>
</dbReference>
<keyword evidence="1" id="KW-0129">CBS domain</keyword>
<organism evidence="2 3">
    <name type="scientific">Prauserella muralis</name>
    <dbReference type="NCBI Taxonomy" id="588067"/>
    <lineage>
        <taxon>Bacteria</taxon>
        <taxon>Bacillati</taxon>
        <taxon>Actinomycetota</taxon>
        <taxon>Actinomycetes</taxon>
        <taxon>Pseudonocardiales</taxon>
        <taxon>Pseudonocardiaceae</taxon>
        <taxon>Prauserella</taxon>
    </lineage>
</organism>
<dbReference type="PANTHER" id="PTHR43080:SF2">
    <property type="entry name" value="CBS DOMAIN-CONTAINING PROTEIN"/>
    <property type="match status" value="1"/>
</dbReference>
<dbReference type="PANTHER" id="PTHR43080">
    <property type="entry name" value="CBS DOMAIN-CONTAINING PROTEIN CBSX3, MITOCHONDRIAL"/>
    <property type="match status" value="1"/>
</dbReference>
<gene>
    <name evidence="2" type="ORF">BAY60_10480</name>
</gene>